<feature type="binding site" evidence="13">
    <location>
        <position position="147"/>
    </location>
    <ligand>
        <name>substrate</name>
    </ligand>
</feature>
<dbReference type="EMBL" id="UGJB01000004">
    <property type="protein sequence ID" value="STQ11569.1"/>
    <property type="molecule type" value="Genomic_DNA"/>
</dbReference>
<dbReference type="InterPro" id="IPR006439">
    <property type="entry name" value="HAD-SF_hydro_IA"/>
</dbReference>
<reference evidence="17 18" key="1">
    <citation type="submission" date="2018-06" db="EMBL/GenBank/DDBJ databases">
        <authorList>
            <consortium name="Pathogen Informatics"/>
            <person name="Doyle S."/>
        </authorList>
    </citation>
    <scope>NUCLEOTIDE SEQUENCE [LARGE SCALE GENOMIC DNA]</scope>
    <source>
        <strain evidence="17 18">NCTC10005</strain>
    </source>
</reference>
<feature type="active site" description="Proton donor/acceptor" evidence="12">
    <location>
        <position position="11"/>
    </location>
</feature>
<gene>
    <name evidence="17" type="primary">yvdM</name>
    <name evidence="17" type="ORF">NCTC10005_04348</name>
</gene>
<dbReference type="CDD" id="cd02598">
    <property type="entry name" value="HAD_BPGM"/>
    <property type="match status" value="1"/>
</dbReference>
<proteinExistence type="inferred from homology"/>
<dbReference type="GO" id="GO:0016887">
    <property type="term" value="F:ATP hydrolysis activity"/>
    <property type="evidence" value="ECO:0007669"/>
    <property type="project" value="InterPro"/>
</dbReference>
<keyword evidence="6 14" id="KW-0460">Magnesium</keyword>
<dbReference type="EC" id="5.4.2.6" evidence="10"/>
<comment type="catalytic activity">
    <reaction evidence="9">
        <text>beta-D-glucose 1-phosphate = beta-D-glucose 6-phosphate</text>
        <dbReference type="Rhea" id="RHEA:20113"/>
        <dbReference type="ChEBI" id="CHEBI:57684"/>
        <dbReference type="ChEBI" id="CHEBI:58247"/>
        <dbReference type="EC" id="5.4.2.6"/>
    </reaction>
</comment>
<evidence type="ECO:0000256" key="10">
    <source>
        <dbReference type="ARBA" id="ARBA00044968"/>
    </source>
</evidence>
<keyword evidence="8" id="KW-0119">Carbohydrate metabolism</keyword>
<dbReference type="InterPro" id="IPR047641">
    <property type="entry name" value="ABC_transpr_MalK/UgpC-like"/>
</dbReference>
<protein>
    <recommendedName>
        <fullName evidence="11">Beta-phosphoglucomutase</fullName>
        <ecNumber evidence="10">5.4.2.6</ecNumber>
    </recommendedName>
</protein>
<dbReference type="PRINTS" id="PR00413">
    <property type="entry name" value="HADHALOGNASE"/>
</dbReference>
<accession>A0A377LZI7</accession>
<comment type="subcellular location">
    <subcellularLocation>
        <location evidence="1">Cytoplasm</location>
    </subcellularLocation>
</comment>
<dbReference type="Gene3D" id="3.40.50.300">
    <property type="entry name" value="P-loop containing nucleotide triphosphate hydrolases"/>
    <property type="match status" value="1"/>
</dbReference>
<feature type="binding site" evidence="14">
    <location>
        <position position="9"/>
    </location>
    <ligand>
        <name>Mg(2+)</name>
        <dbReference type="ChEBI" id="CHEBI:18420"/>
    </ligand>
</feature>
<evidence type="ECO:0000256" key="14">
    <source>
        <dbReference type="PIRSR" id="PIRSR610972-3"/>
    </source>
</evidence>
<feature type="binding site" evidence="13">
    <location>
        <position position="25"/>
    </location>
    <ligand>
        <name>substrate</name>
    </ligand>
</feature>
<dbReference type="Proteomes" id="UP000255106">
    <property type="component" value="Unassembled WGS sequence"/>
</dbReference>
<dbReference type="NCBIfam" id="TIGR01509">
    <property type="entry name" value="HAD-SF-IA-v3"/>
    <property type="match status" value="1"/>
</dbReference>
<evidence type="ECO:0000256" key="13">
    <source>
        <dbReference type="PIRSR" id="PIRSR610972-2"/>
    </source>
</evidence>
<dbReference type="InterPro" id="IPR010976">
    <property type="entry name" value="B-phosphoglucomutase_hydrolase"/>
</dbReference>
<dbReference type="InterPro" id="IPR027417">
    <property type="entry name" value="P-loop_NTPase"/>
</dbReference>
<dbReference type="SFLD" id="SFLDS00003">
    <property type="entry name" value="Haloacid_Dehalogenase"/>
    <property type="match status" value="1"/>
</dbReference>
<dbReference type="GO" id="GO:0005737">
    <property type="term" value="C:cytoplasm"/>
    <property type="evidence" value="ECO:0007669"/>
    <property type="project" value="UniProtKB-SubCell"/>
</dbReference>
<feature type="binding site" evidence="13">
    <location>
        <begin position="116"/>
        <end position="120"/>
    </location>
    <ligand>
        <name>substrate</name>
    </ligand>
</feature>
<dbReference type="GO" id="GO:0055052">
    <property type="term" value="C:ATP-binding cassette (ABC) transporter complex, substrate-binding subunit-containing"/>
    <property type="evidence" value="ECO:0007669"/>
    <property type="project" value="TreeGrafter"/>
</dbReference>
<feature type="binding site" evidence="14">
    <location>
        <position position="11"/>
    </location>
    <ligand>
        <name>Mg(2+)</name>
        <dbReference type="ChEBI" id="CHEBI:18420"/>
    </ligand>
</feature>
<feature type="domain" description="ABC transporter" evidence="16">
    <location>
        <begin position="231"/>
        <end position="378"/>
    </location>
</feature>
<sequence>MNLNAVVFDLDGVITDTAHLHFLAWRAVAKEVGITIDEAFNETLKGISRMDSLQRILRHGGKEDAFDEQQRLALARKKNAHYVQSLASLTQASLLPGIREVLADIRAANVKIGLASVSLNAPGILQALGIHRAFDFCADASRIARSKPDPEIFLAACAGLNVLPEEAIGIEDAASGVEAINAAGMLSVGIGAGLNHGGTSTSFNAGADLEMPDRFLGFPDGTDKELRMAQLSLKHIQKIYDNQVHVVKDFNLDIEDKEFIVFVGPSGCGKSTTLRMIAGLEEISAGELVIDGVRMNDVPAKSRDIAMVFQNYALYPHMTVYDNMAFGLKMQKIAPAVIEERVNWAAQILGLREYLKRKPGALSGGQRQRVALGRGDCA</sequence>
<dbReference type="InterPro" id="IPR010972">
    <property type="entry name" value="Beta-PGM"/>
</dbReference>
<dbReference type="PANTHER" id="PTHR43875">
    <property type="entry name" value="MALTODEXTRIN IMPORT ATP-BINDING PROTEIN MSMX"/>
    <property type="match status" value="1"/>
</dbReference>
<evidence type="ECO:0000256" key="5">
    <source>
        <dbReference type="ARBA" id="ARBA00022723"/>
    </source>
</evidence>
<evidence type="ECO:0000256" key="8">
    <source>
        <dbReference type="ARBA" id="ARBA00023277"/>
    </source>
</evidence>
<evidence type="ECO:0000256" key="4">
    <source>
        <dbReference type="ARBA" id="ARBA00022553"/>
    </source>
</evidence>
<evidence type="ECO:0000313" key="18">
    <source>
        <dbReference type="Proteomes" id="UP000255106"/>
    </source>
</evidence>
<keyword evidence="7 17" id="KW-0413">Isomerase</keyword>
<dbReference type="NCBIfam" id="TIGR01990">
    <property type="entry name" value="bPGM"/>
    <property type="match status" value="1"/>
</dbReference>
<feature type="site" description="Important for catalytic activity and assists the phosphoryl transfer reaction to Asp8 by balancing charge and orienting the reacting groups" evidence="15">
    <location>
        <position position="147"/>
    </location>
</feature>
<dbReference type="NCBIfam" id="TIGR02009">
    <property type="entry name" value="PGMB-YQAB-SF"/>
    <property type="match status" value="1"/>
</dbReference>
<evidence type="ECO:0000259" key="16">
    <source>
        <dbReference type="PROSITE" id="PS50893"/>
    </source>
</evidence>
<feature type="binding site" evidence="14">
    <location>
        <position position="171"/>
    </location>
    <ligand>
        <name>Mg(2+)</name>
        <dbReference type="ChEBI" id="CHEBI:18420"/>
    </ligand>
</feature>
<dbReference type="FunFam" id="1.10.150.240:FF:000010">
    <property type="entry name" value="Beta-phosphoglucomutase"/>
    <property type="match status" value="1"/>
</dbReference>
<evidence type="ECO:0000256" key="11">
    <source>
        <dbReference type="ARBA" id="ARBA00044991"/>
    </source>
</evidence>
<feature type="binding site" evidence="13">
    <location>
        <position position="78"/>
    </location>
    <ligand>
        <name>substrate</name>
    </ligand>
</feature>
<evidence type="ECO:0000256" key="6">
    <source>
        <dbReference type="ARBA" id="ARBA00022842"/>
    </source>
</evidence>
<dbReference type="GO" id="GO:0000287">
    <property type="term" value="F:magnesium ion binding"/>
    <property type="evidence" value="ECO:0007669"/>
    <property type="project" value="InterPro"/>
</dbReference>
<evidence type="ECO:0000256" key="2">
    <source>
        <dbReference type="ARBA" id="ARBA00006171"/>
    </source>
</evidence>
<evidence type="ECO:0000256" key="9">
    <source>
        <dbReference type="ARBA" id="ARBA00044926"/>
    </source>
</evidence>
<dbReference type="PROSITE" id="PS50893">
    <property type="entry name" value="ABC_TRANSPORTER_2"/>
    <property type="match status" value="1"/>
</dbReference>
<dbReference type="Pfam" id="PF00702">
    <property type="entry name" value="Hydrolase"/>
    <property type="match status" value="1"/>
</dbReference>
<evidence type="ECO:0000256" key="12">
    <source>
        <dbReference type="PIRSR" id="PIRSR610972-1"/>
    </source>
</evidence>
<organism evidence="17 18">
    <name type="scientific">Enterobacter cloacae</name>
    <dbReference type="NCBI Taxonomy" id="550"/>
    <lineage>
        <taxon>Bacteria</taxon>
        <taxon>Pseudomonadati</taxon>
        <taxon>Pseudomonadota</taxon>
        <taxon>Gammaproteobacteria</taxon>
        <taxon>Enterobacterales</taxon>
        <taxon>Enterobacteriaceae</taxon>
        <taxon>Enterobacter</taxon>
        <taxon>Enterobacter cloacae complex</taxon>
    </lineage>
</organism>
<dbReference type="InterPro" id="IPR023198">
    <property type="entry name" value="PGP-like_dom2"/>
</dbReference>
<dbReference type="GO" id="GO:0005975">
    <property type="term" value="P:carbohydrate metabolic process"/>
    <property type="evidence" value="ECO:0007669"/>
    <property type="project" value="InterPro"/>
</dbReference>
<feature type="binding site" evidence="14">
    <location>
        <position position="172"/>
    </location>
    <ligand>
        <name>Mg(2+)</name>
        <dbReference type="ChEBI" id="CHEBI:18420"/>
    </ligand>
</feature>
<keyword evidence="4" id="KW-0597">Phosphoprotein</keyword>
<dbReference type="SFLD" id="SFLDG01135">
    <property type="entry name" value="C1.5.6:_HAD__Beta-PGM__Phospha"/>
    <property type="match status" value="1"/>
</dbReference>
<name>A0A377LZI7_ENTCL</name>
<dbReference type="AlphaFoldDB" id="A0A377LZI7"/>
<feature type="active site" description="Nucleophile" evidence="12">
    <location>
        <position position="9"/>
    </location>
</feature>
<dbReference type="Gene3D" id="1.10.150.240">
    <property type="entry name" value="Putative phosphatase, domain 2"/>
    <property type="match status" value="1"/>
</dbReference>
<dbReference type="Gene3D" id="3.40.50.1000">
    <property type="entry name" value="HAD superfamily/HAD-like"/>
    <property type="match status" value="1"/>
</dbReference>
<evidence type="ECO:0000256" key="15">
    <source>
        <dbReference type="PIRSR" id="PIRSR610972-4"/>
    </source>
</evidence>
<dbReference type="SFLD" id="SFLDG01129">
    <property type="entry name" value="C1.5:_HAD__Beta-PGM__Phosphata"/>
    <property type="match status" value="1"/>
</dbReference>
<dbReference type="Pfam" id="PF00005">
    <property type="entry name" value="ABC_tran"/>
    <property type="match status" value="1"/>
</dbReference>
<comment type="cofactor">
    <cofactor evidence="14">
        <name>Mg(2+)</name>
        <dbReference type="ChEBI" id="CHEBI:18420"/>
    </cofactor>
    <text evidence="14">Binds 2 magnesium ions per subunit.</text>
</comment>
<dbReference type="GO" id="GO:0008801">
    <property type="term" value="F:beta-phosphoglucomutase activity"/>
    <property type="evidence" value="ECO:0007669"/>
    <property type="project" value="UniProtKB-EC"/>
</dbReference>
<evidence type="ECO:0000313" key="17">
    <source>
        <dbReference type="EMBL" id="STQ11569.1"/>
    </source>
</evidence>
<comment type="similarity">
    <text evidence="2">Belongs to the HAD-like hydrolase superfamily. CbbY/CbbZ/Gph/YieH family.</text>
</comment>
<evidence type="ECO:0000256" key="1">
    <source>
        <dbReference type="ARBA" id="ARBA00004496"/>
    </source>
</evidence>
<keyword evidence="5 14" id="KW-0479">Metal-binding</keyword>
<keyword evidence="3" id="KW-0963">Cytoplasm</keyword>
<dbReference type="GO" id="GO:0005524">
    <property type="term" value="F:ATP binding"/>
    <property type="evidence" value="ECO:0007669"/>
    <property type="project" value="InterPro"/>
</dbReference>
<dbReference type="InterPro" id="IPR023214">
    <property type="entry name" value="HAD_sf"/>
</dbReference>
<feature type="site" description="Important for catalytic activity and assists the phosphoryl transfer reaction to Asp8 by balancing charge and orienting the reacting groups" evidence="15">
    <location>
        <position position="116"/>
    </location>
</feature>
<evidence type="ECO:0000256" key="3">
    <source>
        <dbReference type="ARBA" id="ARBA00022490"/>
    </source>
</evidence>
<feature type="binding site" evidence="13">
    <location>
        <position position="52"/>
    </location>
    <ligand>
        <name>substrate</name>
    </ligand>
</feature>
<dbReference type="SUPFAM" id="SSF56784">
    <property type="entry name" value="HAD-like"/>
    <property type="match status" value="1"/>
</dbReference>
<feature type="binding site" evidence="13">
    <location>
        <begin position="9"/>
        <end position="11"/>
    </location>
    <ligand>
        <name>substrate</name>
    </ligand>
</feature>
<dbReference type="SUPFAM" id="SSF52540">
    <property type="entry name" value="P-loop containing nucleoside triphosphate hydrolases"/>
    <property type="match status" value="1"/>
</dbReference>
<dbReference type="PANTHER" id="PTHR43875:SF1">
    <property type="entry name" value="OSMOPROTECTIVE COMPOUNDS UPTAKE ATP-BINDING PROTEIN GGTA"/>
    <property type="match status" value="1"/>
</dbReference>
<dbReference type="InterPro" id="IPR003439">
    <property type="entry name" value="ABC_transporter-like_ATP-bd"/>
</dbReference>
<feature type="binding site" evidence="13">
    <location>
        <begin position="44"/>
        <end position="49"/>
    </location>
    <ligand>
        <name>substrate</name>
    </ligand>
</feature>
<evidence type="ECO:0000256" key="7">
    <source>
        <dbReference type="ARBA" id="ARBA00023235"/>
    </source>
</evidence>
<dbReference type="InterPro" id="IPR036412">
    <property type="entry name" value="HAD-like_sf"/>
</dbReference>